<feature type="region of interest" description="Disordered" evidence="7">
    <location>
        <begin position="1"/>
        <end position="59"/>
    </location>
</feature>
<evidence type="ECO:0000256" key="8">
    <source>
        <dbReference type="SAM" id="Phobius"/>
    </source>
</evidence>
<dbReference type="PROSITE" id="PS50893">
    <property type="entry name" value="ABC_TRANSPORTER_2"/>
    <property type="match status" value="1"/>
</dbReference>
<dbReference type="Proteomes" id="UP001501598">
    <property type="component" value="Unassembled WGS sequence"/>
</dbReference>
<evidence type="ECO:0000256" key="6">
    <source>
        <dbReference type="ARBA" id="ARBA00023136"/>
    </source>
</evidence>
<keyword evidence="5 8" id="KW-1133">Transmembrane helix</keyword>
<dbReference type="InterPro" id="IPR036640">
    <property type="entry name" value="ABC1_TM_sf"/>
</dbReference>
<dbReference type="Gene3D" id="1.20.1560.10">
    <property type="entry name" value="ABC transporter type 1, transmembrane domain"/>
    <property type="match status" value="1"/>
</dbReference>
<keyword evidence="6 8" id="KW-0472">Membrane</keyword>
<dbReference type="Pfam" id="PF00005">
    <property type="entry name" value="ABC_tran"/>
    <property type="match status" value="1"/>
</dbReference>
<dbReference type="CDD" id="cd18546">
    <property type="entry name" value="ABC_6TM_Rv0194_D2_like"/>
    <property type="match status" value="1"/>
</dbReference>
<dbReference type="Gene3D" id="3.40.50.300">
    <property type="entry name" value="P-loop containing nucleotide triphosphate hydrolases"/>
    <property type="match status" value="1"/>
</dbReference>
<evidence type="ECO:0000256" key="4">
    <source>
        <dbReference type="ARBA" id="ARBA00022840"/>
    </source>
</evidence>
<evidence type="ECO:0000256" key="1">
    <source>
        <dbReference type="ARBA" id="ARBA00004651"/>
    </source>
</evidence>
<feature type="compositionally biased region" description="Acidic residues" evidence="7">
    <location>
        <begin position="8"/>
        <end position="17"/>
    </location>
</feature>
<dbReference type="SUPFAM" id="SSF52540">
    <property type="entry name" value="P-loop containing nucleoside triphosphate hydrolases"/>
    <property type="match status" value="1"/>
</dbReference>
<feature type="domain" description="ABC transporter" evidence="9">
    <location>
        <begin position="407"/>
        <end position="642"/>
    </location>
</feature>
<keyword evidence="4 11" id="KW-0067">ATP-binding</keyword>
<feature type="transmembrane region" description="Helical" evidence="8">
    <location>
        <begin position="307"/>
        <end position="331"/>
    </location>
</feature>
<evidence type="ECO:0000256" key="2">
    <source>
        <dbReference type="ARBA" id="ARBA00022692"/>
    </source>
</evidence>
<evidence type="ECO:0000256" key="7">
    <source>
        <dbReference type="SAM" id="MobiDB-lite"/>
    </source>
</evidence>
<evidence type="ECO:0000259" key="10">
    <source>
        <dbReference type="PROSITE" id="PS50929"/>
    </source>
</evidence>
<dbReference type="PROSITE" id="PS00211">
    <property type="entry name" value="ABC_TRANSPORTER_1"/>
    <property type="match status" value="1"/>
</dbReference>
<dbReference type="InterPro" id="IPR017871">
    <property type="entry name" value="ABC_transporter-like_CS"/>
</dbReference>
<protein>
    <submittedName>
        <fullName evidence="11">ABC transporter ATP-binding protein</fullName>
    </submittedName>
</protein>
<dbReference type="PANTHER" id="PTHR43394:SF1">
    <property type="entry name" value="ATP-BINDING CASSETTE SUB-FAMILY B MEMBER 10, MITOCHONDRIAL"/>
    <property type="match status" value="1"/>
</dbReference>
<feature type="domain" description="ABC transmembrane type-1" evidence="10">
    <location>
        <begin position="88"/>
        <end position="373"/>
    </location>
</feature>
<name>A0ABP8RIU3_9PSEU</name>
<dbReference type="InterPro" id="IPR003439">
    <property type="entry name" value="ABC_transporter-like_ATP-bd"/>
</dbReference>
<dbReference type="SUPFAM" id="SSF90123">
    <property type="entry name" value="ABC transporter transmembrane region"/>
    <property type="match status" value="1"/>
</dbReference>
<sequence>MRSLEDPGIGEDPETEPAESTLGSETEPAESTLGSATEPAESTLGSETEPAESTLGSEDVSRAAGLRLARSARRLVGSLLGPHRGGVALCLLILVLENAVRLTGPLVVAYAIDTGVPAALDGRPAALSWAVVGYAASGLAAAGLRAAFLLLSGRIGQDVLLELRRRVFTHAQRLALEWHETYTSGRLISRLTSDLESIDDLLDQGLDGLLGAVLTLGGITVLLMLIDPVLAGVVLAGFVPLAALTIWFQRRSRASYRLTRTRVARVIVQFVESMNGIRAVQAYRREARNESIMAQLNTRYRDANADALLTLSWFVACVRAVGNVTLALVLLFGALRVSSGALELGALTAFLLYLRRFYDPLDQLAQFLNAYQSAAAALEKLSSVLDTPVGVPEVAAPTPLTAARGALEFDRVSFAYPRAPERLVLPEFSLRVPAGQTIALVGATGAGKTTLAKLAARFHDPVSGSVLLDGVDLRVLSDADLRRALVMVTQEPFLFSGSIAENVALGRPSATRAEVEAALATVGAGFVRDLPEGVDADVRKRGGRFSAGQRQLVTLARVVLADPAVVLLDEATSSLDIPSERAVQAALETVLADRTALIIAHRLSTVAIADRVLVMADGRVIQDGTPEQLLATEGDFADLHAAWAASLR</sequence>
<feature type="transmembrane region" description="Helical" evidence="8">
    <location>
        <begin position="229"/>
        <end position="248"/>
    </location>
</feature>
<evidence type="ECO:0000256" key="5">
    <source>
        <dbReference type="ARBA" id="ARBA00022989"/>
    </source>
</evidence>
<keyword evidence="2 8" id="KW-0812">Transmembrane</keyword>
<comment type="subcellular location">
    <subcellularLocation>
        <location evidence="1">Cell membrane</location>
        <topology evidence="1">Multi-pass membrane protein</topology>
    </subcellularLocation>
</comment>
<dbReference type="GO" id="GO:0005524">
    <property type="term" value="F:ATP binding"/>
    <property type="evidence" value="ECO:0007669"/>
    <property type="project" value="UniProtKB-KW"/>
</dbReference>
<dbReference type="RefSeq" id="WP_345413517.1">
    <property type="nucleotide sequence ID" value="NZ_BAABGT010000017.1"/>
</dbReference>
<dbReference type="InterPro" id="IPR011527">
    <property type="entry name" value="ABC1_TM_dom"/>
</dbReference>
<reference evidence="12" key="1">
    <citation type="journal article" date="2019" name="Int. J. Syst. Evol. Microbiol.">
        <title>The Global Catalogue of Microorganisms (GCM) 10K type strain sequencing project: providing services to taxonomists for standard genome sequencing and annotation.</title>
        <authorList>
            <consortium name="The Broad Institute Genomics Platform"/>
            <consortium name="The Broad Institute Genome Sequencing Center for Infectious Disease"/>
            <person name="Wu L."/>
            <person name="Ma J."/>
        </authorList>
    </citation>
    <scope>NUCLEOTIDE SEQUENCE [LARGE SCALE GENOMIC DNA]</scope>
    <source>
        <strain evidence="12">JCM 17906</strain>
    </source>
</reference>
<comment type="caution">
    <text evidence="11">The sequence shown here is derived from an EMBL/GenBank/DDBJ whole genome shotgun (WGS) entry which is preliminary data.</text>
</comment>
<keyword evidence="3" id="KW-0547">Nucleotide-binding</keyword>
<dbReference type="InterPro" id="IPR003593">
    <property type="entry name" value="AAA+_ATPase"/>
</dbReference>
<dbReference type="Pfam" id="PF00664">
    <property type="entry name" value="ABC_membrane"/>
    <property type="match status" value="1"/>
</dbReference>
<keyword evidence="12" id="KW-1185">Reference proteome</keyword>
<evidence type="ECO:0000313" key="11">
    <source>
        <dbReference type="EMBL" id="GAA4539907.1"/>
    </source>
</evidence>
<gene>
    <name evidence="11" type="ORF">GCM10023175_11910</name>
</gene>
<evidence type="ECO:0000256" key="3">
    <source>
        <dbReference type="ARBA" id="ARBA00022741"/>
    </source>
</evidence>
<evidence type="ECO:0000313" key="12">
    <source>
        <dbReference type="Proteomes" id="UP001501598"/>
    </source>
</evidence>
<accession>A0ABP8RIU3</accession>
<dbReference type="InterPro" id="IPR027417">
    <property type="entry name" value="P-loop_NTPase"/>
</dbReference>
<dbReference type="SMART" id="SM00382">
    <property type="entry name" value="AAA"/>
    <property type="match status" value="1"/>
</dbReference>
<proteinExistence type="predicted"/>
<dbReference type="PANTHER" id="PTHR43394">
    <property type="entry name" value="ATP-DEPENDENT PERMEASE MDL1, MITOCHONDRIAL"/>
    <property type="match status" value="1"/>
</dbReference>
<evidence type="ECO:0000259" key="9">
    <source>
        <dbReference type="PROSITE" id="PS50893"/>
    </source>
</evidence>
<dbReference type="PROSITE" id="PS50929">
    <property type="entry name" value="ABC_TM1F"/>
    <property type="match status" value="1"/>
</dbReference>
<dbReference type="EMBL" id="BAABGT010000017">
    <property type="protein sequence ID" value="GAA4539907.1"/>
    <property type="molecule type" value="Genomic_DNA"/>
</dbReference>
<dbReference type="InterPro" id="IPR039421">
    <property type="entry name" value="Type_1_exporter"/>
</dbReference>
<organism evidence="11 12">
    <name type="scientific">Pseudonocardia xishanensis</name>
    <dbReference type="NCBI Taxonomy" id="630995"/>
    <lineage>
        <taxon>Bacteria</taxon>
        <taxon>Bacillati</taxon>
        <taxon>Actinomycetota</taxon>
        <taxon>Actinomycetes</taxon>
        <taxon>Pseudonocardiales</taxon>
        <taxon>Pseudonocardiaceae</taxon>
        <taxon>Pseudonocardia</taxon>
    </lineage>
</organism>